<dbReference type="Proteomes" id="UP001234178">
    <property type="component" value="Unassembled WGS sequence"/>
</dbReference>
<dbReference type="EMBL" id="JAOYFB010000045">
    <property type="protein sequence ID" value="KAK4045567.1"/>
    <property type="molecule type" value="Genomic_DNA"/>
</dbReference>
<comment type="caution">
    <text evidence="1">The sequence shown here is derived from an EMBL/GenBank/DDBJ whole genome shotgun (WGS) entry which is preliminary data.</text>
</comment>
<evidence type="ECO:0000313" key="2">
    <source>
        <dbReference type="Proteomes" id="UP001234178"/>
    </source>
</evidence>
<sequence>MSHMIFPLPWFRFNNPPKIGELTVVVTDVLCSNWISSNSSMDASGKLSKTCGMSHSYRTPCIRYASTVLLCSLLGLRIHCKTMYLDLLGSHRMKTASVYINP</sequence>
<evidence type="ECO:0000313" key="1">
    <source>
        <dbReference type="EMBL" id="KAK4045567.1"/>
    </source>
</evidence>
<protein>
    <submittedName>
        <fullName evidence="1">Uncharacterized protein</fullName>
    </submittedName>
</protein>
<reference evidence="1 2" key="1">
    <citation type="journal article" date="2023" name="Nucleic Acids Res.">
        <title>The hologenome of Daphnia magna reveals possible DNA methylation and microbiome-mediated evolution of the host genome.</title>
        <authorList>
            <person name="Chaturvedi A."/>
            <person name="Li X."/>
            <person name="Dhandapani V."/>
            <person name="Marshall H."/>
            <person name="Kissane S."/>
            <person name="Cuenca-Cambronero M."/>
            <person name="Asole G."/>
            <person name="Calvet F."/>
            <person name="Ruiz-Romero M."/>
            <person name="Marangio P."/>
            <person name="Guigo R."/>
            <person name="Rago D."/>
            <person name="Mirbahai L."/>
            <person name="Eastwood N."/>
            <person name="Colbourne J.K."/>
            <person name="Zhou J."/>
            <person name="Mallon E."/>
            <person name="Orsini L."/>
        </authorList>
    </citation>
    <scope>NUCLEOTIDE SEQUENCE [LARGE SCALE GENOMIC DNA]</scope>
    <source>
        <strain evidence="1">LRV0_1</strain>
    </source>
</reference>
<organism evidence="1 2">
    <name type="scientific">Daphnia magna</name>
    <dbReference type="NCBI Taxonomy" id="35525"/>
    <lineage>
        <taxon>Eukaryota</taxon>
        <taxon>Metazoa</taxon>
        <taxon>Ecdysozoa</taxon>
        <taxon>Arthropoda</taxon>
        <taxon>Crustacea</taxon>
        <taxon>Branchiopoda</taxon>
        <taxon>Diplostraca</taxon>
        <taxon>Cladocera</taxon>
        <taxon>Anomopoda</taxon>
        <taxon>Daphniidae</taxon>
        <taxon>Daphnia</taxon>
    </lineage>
</organism>
<name>A0ABR0BAH2_9CRUS</name>
<gene>
    <name evidence="1" type="ORF">OUZ56_033213</name>
</gene>
<accession>A0ABR0BAH2</accession>
<proteinExistence type="predicted"/>
<keyword evidence="2" id="KW-1185">Reference proteome</keyword>